<sequence length="81" mass="8252">MVQGSVRPELVLRATDWDMKVTGAGSITVLVLPPDSVEALAAPPAGSSLDFDAQRSRSVGKVTTGARARPRGYAGTLGSAG</sequence>
<keyword evidence="3" id="KW-1185">Reference proteome</keyword>
<dbReference type="KEGG" id="cci:CC1G_10907"/>
<evidence type="ECO:0000313" key="3">
    <source>
        <dbReference type="Proteomes" id="UP000001861"/>
    </source>
</evidence>
<dbReference type="GeneID" id="6015644"/>
<dbReference type="VEuPathDB" id="FungiDB:CC1G_10907"/>
<organism evidence="2 3">
    <name type="scientific">Coprinopsis cinerea (strain Okayama-7 / 130 / ATCC MYA-4618 / FGSC 9003)</name>
    <name type="common">Inky cap fungus</name>
    <name type="synonym">Hormographiella aspergillata</name>
    <dbReference type="NCBI Taxonomy" id="240176"/>
    <lineage>
        <taxon>Eukaryota</taxon>
        <taxon>Fungi</taxon>
        <taxon>Dikarya</taxon>
        <taxon>Basidiomycota</taxon>
        <taxon>Agaricomycotina</taxon>
        <taxon>Agaricomycetes</taxon>
        <taxon>Agaricomycetidae</taxon>
        <taxon>Agaricales</taxon>
        <taxon>Agaricineae</taxon>
        <taxon>Psathyrellaceae</taxon>
        <taxon>Coprinopsis</taxon>
    </lineage>
</organism>
<dbReference type="HOGENOM" id="CLU_2573790_0_0_1"/>
<dbReference type="InParanoid" id="A8P5X9"/>
<evidence type="ECO:0000256" key="1">
    <source>
        <dbReference type="SAM" id="MobiDB-lite"/>
    </source>
</evidence>
<gene>
    <name evidence="2" type="ORF">CC1G_10907</name>
</gene>
<protein>
    <submittedName>
        <fullName evidence="2">Uncharacterized protein</fullName>
    </submittedName>
</protein>
<dbReference type="RefSeq" id="XP_001839044.2">
    <property type="nucleotide sequence ID" value="XM_001838992.2"/>
</dbReference>
<dbReference type="EMBL" id="AACS02000011">
    <property type="protein sequence ID" value="EAU82788.2"/>
    <property type="molecule type" value="Genomic_DNA"/>
</dbReference>
<evidence type="ECO:0000313" key="2">
    <source>
        <dbReference type="EMBL" id="EAU82788.2"/>
    </source>
</evidence>
<proteinExistence type="predicted"/>
<comment type="caution">
    <text evidence="2">The sequence shown here is derived from an EMBL/GenBank/DDBJ whole genome shotgun (WGS) entry which is preliminary data.</text>
</comment>
<dbReference type="AlphaFoldDB" id="A8P5X9"/>
<feature type="region of interest" description="Disordered" evidence="1">
    <location>
        <begin position="59"/>
        <end position="81"/>
    </location>
</feature>
<reference evidence="2 3" key="1">
    <citation type="journal article" date="2010" name="Proc. Natl. Acad. Sci. U.S.A.">
        <title>Insights into evolution of multicellular fungi from the assembled chromosomes of the mushroom Coprinopsis cinerea (Coprinus cinereus).</title>
        <authorList>
            <person name="Stajich J.E."/>
            <person name="Wilke S.K."/>
            <person name="Ahren D."/>
            <person name="Au C.H."/>
            <person name="Birren B.W."/>
            <person name="Borodovsky M."/>
            <person name="Burns C."/>
            <person name="Canback B."/>
            <person name="Casselton L.A."/>
            <person name="Cheng C.K."/>
            <person name="Deng J."/>
            <person name="Dietrich F.S."/>
            <person name="Fargo D.C."/>
            <person name="Farman M.L."/>
            <person name="Gathman A.C."/>
            <person name="Goldberg J."/>
            <person name="Guigo R."/>
            <person name="Hoegger P.J."/>
            <person name="Hooker J.B."/>
            <person name="Huggins A."/>
            <person name="James T.Y."/>
            <person name="Kamada T."/>
            <person name="Kilaru S."/>
            <person name="Kodira C."/>
            <person name="Kues U."/>
            <person name="Kupfer D."/>
            <person name="Kwan H.S."/>
            <person name="Lomsadze A."/>
            <person name="Li W."/>
            <person name="Lilly W.W."/>
            <person name="Ma L.J."/>
            <person name="Mackey A.J."/>
            <person name="Manning G."/>
            <person name="Martin F."/>
            <person name="Muraguchi H."/>
            <person name="Natvig D.O."/>
            <person name="Palmerini H."/>
            <person name="Ramesh M.A."/>
            <person name="Rehmeyer C.J."/>
            <person name="Roe B.A."/>
            <person name="Shenoy N."/>
            <person name="Stanke M."/>
            <person name="Ter-Hovhannisyan V."/>
            <person name="Tunlid A."/>
            <person name="Velagapudi R."/>
            <person name="Vision T.J."/>
            <person name="Zeng Q."/>
            <person name="Zolan M.E."/>
            <person name="Pukkila P.J."/>
        </authorList>
    </citation>
    <scope>NUCLEOTIDE SEQUENCE [LARGE SCALE GENOMIC DNA]</scope>
    <source>
        <strain evidence="3">Okayama-7 / 130 / ATCC MYA-4618 / FGSC 9003</strain>
    </source>
</reference>
<accession>A8P5X9</accession>
<name>A8P5X9_COPC7</name>
<dbReference type="Proteomes" id="UP000001861">
    <property type="component" value="Unassembled WGS sequence"/>
</dbReference>